<evidence type="ECO:0000313" key="3">
    <source>
        <dbReference type="EMBL" id="CCI52921.1"/>
    </source>
</evidence>
<keyword evidence="3" id="KW-0413">Isomerase</keyword>
<dbReference type="STRING" id="1193518.BN13_250009"/>
<feature type="domain" description="DUF2231" evidence="2">
    <location>
        <begin position="7"/>
        <end position="164"/>
    </location>
</feature>
<dbReference type="Pfam" id="PF09990">
    <property type="entry name" value="DUF2231"/>
    <property type="match status" value="1"/>
</dbReference>
<keyword evidence="1" id="KW-0472">Membrane</keyword>
<name>A0A077M6N8_9MICO</name>
<organism evidence="3 4">
    <name type="scientific">Nostocoides jenkinsii Ben 74</name>
    <dbReference type="NCBI Taxonomy" id="1193518"/>
    <lineage>
        <taxon>Bacteria</taxon>
        <taxon>Bacillati</taxon>
        <taxon>Actinomycetota</taxon>
        <taxon>Actinomycetes</taxon>
        <taxon>Micrococcales</taxon>
        <taxon>Intrasporangiaceae</taxon>
        <taxon>Nostocoides</taxon>
    </lineage>
</organism>
<keyword evidence="1" id="KW-0812">Transmembrane</keyword>
<feature type="transmembrane region" description="Helical" evidence="1">
    <location>
        <begin position="12"/>
        <end position="34"/>
    </location>
</feature>
<dbReference type="GO" id="GO:0009045">
    <property type="term" value="F:xylose isomerase activity"/>
    <property type="evidence" value="ECO:0007669"/>
    <property type="project" value="UniProtKB-EC"/>
</dbReference>
<evidence type="ECO:0000313" key="4">
    <source>
        <dbReference type="Proteomes" id="UP000035720"/>
    </source>
</evidence>
<dbReference type="OrthoDB" id="10019524at2"/>
<feature type="transmembrane region" description="Helical" evidence="1">
    <location>
        <begin position="126"/>
        <end position="147"/>
    </location>
</feature>
<keyword evidence="1" id="KW-1133">Transmembrane helix</keyword>
<accession>A0A077M6N8</accession>
<evidence type="ECO:0000259" key="2">
    <source>
        <dbReference type="Pfam" id="PF09990"/>
    </source>
</evidence>
<dbReference type="Proteomes" id="UP000035720">
    <property type="component" value="Unassembled WGS sequence"/>
</dbReference>
<feature type="transmembrane region" description="Helical" evidence="1">
    <location>
        <begin position="46"/>
        <end position="64"/>
    </location>
</feature>
<reference evidence="3 4" key="1">
    <citation type="journal article" date="2013" name="ISME J.">
        <title>A metabolic model for members of the genus Tetrasphaera involved in enhanced biological phosphorus removal.</title>
        <authorList>
            <person name="Kristiansen R."/>
            <person name="Nguyen H.T.T."/>
            <person name="Saunders A.M."/>
            <person name="Nielsen J.L."/>
            <person name="Wimmer R."/>
            <person name="Le V.Q."/>
            <person name="McIlroy S.J."/>
            <person name="Petrovski S."/>
            <person name="Seviour R.J."/>
            <person name="Calteau A."/>
            <person name="Nielsen K.L."/>
            <person name="Nielsen P.H."/>
        </authorList>
    </citation>
    <scope>NUCLEOTIDE SEQUENCE [LARGE SCALE GENOMIC DNA]</scope>
    <source>
        <strain evidence="3 4">Ben 74</strain>
    </source>
</reference>
<evidence type="ECO:0000256" key="1">
    <source>
        <dbReference type="SAM" id="Phobius"/>
    </source>
</evidence>
<feature type="transmembrane region" description="Helical" evidence="1">
    <location>
        <begin position="94"/>
        <end position="114"/>
    </location>
</feature>
<sequence length="175" mass="17322">MFDTVAGLPVHVLIIHAVVVIAPLTALMAIWYAVRPASRASLRLPLAAGAVITGVSGLIAGASGEALEHRVRAADSADAAALALVHDHAEAGDLARILCLVLMVVTLAAVFYLLPATGPAPLGAAVAKVTASAVILASVAAMGSVIITGHTGAKAAWADQVTATNNVAPSGEGDG</sequence>
<keyword evidence="4" id="KW-1185">Reference proteome</keyword>
<dbReference type="EC" id="5.3.1.5" evidence="3"/>
<dbReference type="RefSeq" id="WP_048545207.1">
    <property type="nucleotide sequence ID" value="NZ_HF571038.1"/>
</dbReference>
<dbReference type="AlphaFoldDB" id="A0A077M6N8"/>
<protein>
    <submittedName>
        <fullName evidence="3">Xylose isomerase</fullName>
        <ecNumber evidence="3">5.3.1.5</ecNumber>
    </submittedName>
</protein>
<comment type="caution">
    <text evidence="3">The sequence shown here is derived from an EMBL/GenBank/DDBJ whole genome shotgun (WGS) entry which is preliminary data.</text>
</comment>
<dbReference type="EMBL" id="CAJC01000134">
    <property type="protein sequence ID" value="CCI52921.1"/>
    <property type="molecule type" value="Genomic_DNA"/>
</dbReference>
<proteinExistence type="predicted"/>
<dbReference type="InterPro" id="IPR019251">
    <property type="entry name" value="DUF2231_TM"/>
</dbReference>
<gene>
    <name evidence="3" type="ORF">BN13_250009</name>
</gene>